<dbReference type="InterPro" id="IPR005119">
    <property type="entry name" value="LysR_subst-bd"/>
</dbReference>
<reference evidence="7" key="1">
    <citation type="journal article" date="2019" name="Int. J. Syst. Evol. Microbiol.">
        <title>The Global Catalogue of Microorganisms (GCM) 10K type strain sequencing project: providing services to taxonomists for standard genome sequencing and annotation.</title>
        <authorList>
            <consortium name="The Broad Institute Genomics Platform"/>
            <consortium name="The Broad Institute Genome Sequencing Center for Infectious Disease"/>
            <person name="Wu L."/>
            <person name="Ma J."/>
        </authorList>
    </citation>
    <scope>NUCLEOTIDE SEQUENCE [LARGE SCALE GENOMIC DNA]</scope>
    <source>
        <strain evidence="7">CGMCC 1.19029</strain>
    </source>
</reference>
<dbReference type="InterPro" id="IPR036388">
    <property type="entry name" value="WH-like_DNA-bd_sf"/>
</dbReference>
<dbReference type="Pfam" id="PF03466">
    <property type="entry name" value="LysR_substrate"/>
    <property type="match status" value="1"/>
</dbReference>
<name>A0ABV8RTB5_9BURK</name>
<dbReference type="Gene3D" id="1.10.10.10">
    <property type="entry name" value="Winged helix-like DNA-binding domain superfamily/Winged helix DNA-binding domain"/>
    <property type="match status" value="1"/>
</dbReference>
<keyword evidence="2" id="KW-0805">Transcription regulation</keyword>
<dbReference type="SUPFAM" id="SSF53850">
    <property type="entry name" value="Periplasmic binding protein-like II"/>
    <property type="match status" value="1"/>
</dbReference>
<dbReference type="PANTHER" id="PTHR30419">
    <property type="entry name" value="HTH-TYPE TRANSCRIPTIONAL REGULATOR YBHD"/>
    <property type="match status" value="1"/>
</dbReference>
<protein>
    <submittedName>
        <fullName evidence="6">LysR substrate-binding domain-containing protein</fullName>
    </submittedName>
</protein>
<proteinExistence type="inferred from homology"/>
<evidence type="ECO:0000313" key="7">
    <source>
        <dbReference type="Proteomes" id="UP001595756"/>
    </source>
</evidence>
<dbReference type="SUPFAM" id="SSF46785">
    <property type="entry name" value="Winged helix' DNA-binding domain"/>
    <property type="match status" value="1"/>
</dbReference>
<evidence type="ECO:0000256" key="3">
    <source>
        <dbReference type="ARBA" id="ARBA00023125"/>
    </source>
</evidence>
<feature type="domain" description="HTH lysR-type" evidence="5">
    <location>
        <begin position="19"/>
        <end position="76"/>
    </location>
</feature>
<dbReference type="InterPro" id="IPR050950">
    <property type="entry name" value="HTH-type_LysR_regulators"/>
</dbReference>
<sequence>MNQLIEHESLDEQNIRSRLTVRHLSVLASLGRHRNGHQVAAELNLTQPAISKAVREIEGIFNIKLFDSGRNGTHPNRVGEALINRAAALINQLGDTQREIEAIIQGESGSLRLGVIPFITPDLITQTLKRLHEKKINLTMEIREDTTTSLVNQLLAKELDCVIGRYANVREDELEQQILRYQRFSVVVSSRHPMLGAGKHITLEHTTDFAWIVPPPRTAARTMLSELFVKAGLRPPSVRIETSSLEVIKAALADNDLIAIIPTDIARHYALADQLRILPIDTDYQLAPLTLIRRRNETMLPSTQWFCEQLLAIGHAMDETHDAAPAAT</sequence>
<evidence type="ECO:0000256" key="4">
    <source>
        <dbReference type="ARBA" id="ARBA00023163"/>
    </source>
</evidence>
<dbReference type="PANTHER" id="PTHR30419:SF8">
    <property type="entry name" value="NITROGEN ASSIMILATION TRANSCRIPTIONAL ACTIVATOR-RELATED"/>
    <property type="match status" value="1"/>
</dbReference>
<dbReference type="InterPro" id="IPR000847">
    <property type="entry name" value="LysR_HTH_N"/>
</dbReference>
<dbReference type="EMBL" id="JBHSDY010000001">
    <property type="protein sequence ID" value="MFC4296628.1"/>
    <property type="molecule type" value="Genomic_DNA"/>
</dbReference>
<dbReference type="Pfam" id="PF00126">
    <property type="entry name" value="HTH_1"/>
    <property type="match status" value="1"/>
</dbReference>
<accession>A0ABV8RTB5</accession>
<evidence type="ECO:0000313" key="6">
    <source>
        <dbReference type="EMBL" id="MFC4296628.1"/>
    </source>
</evidence>
<comment type="similarity">
    <text evidence="1">Belongs to the LysR transcriptional regulatory family.</text>
</comment>
<dbReference type="InterPro" id="IPR036390">
    <property type="entry name" value="WH_DNA-bd_sf"/>
</dbReference>
<dbReference type="RefSeq" id="WP_376811213.1">
    <property type="nucleotide sequence ID" value="NZ_JBHSDY010000001.1"/>
</dbReference>
<dbReference type="PROSITE" id="PS50931">
    <property type="entry name" value="HTH_LYSR"/>
    <property type="match status" value="1"/>
</dbReference>
<comment type="caution">
    <text evidence="6">The sequence shown here is derived from an EMBL/GenBank/DDBJ whole genome shotgun (WGS) entry which is preliminary data.</text>
</comment>
<dbReference type="Gene3D" id="3.40.190.290">
    <property type="match status" value="1"/>
</dbReference>
<evidence type="ECO:0000256" key="1">
    <source>
        <dbReference type="ARBA" id="ARBA00009437"/>
    </source>
</evidence>
<dbReference type="Proteomes" id="UP001595756">
    <property type="component" value="Unassembled WGS sequence"/>
</dbReference>
<keyword evidence="4" id="KW-0804">Transcription</keyword>
<keyword evidence="7" id="KW-1185">Reference proteome</keyword>
<evidence type="ECO:0000256" key="2">
    <source>
        <dbReference type="ARBA" id="ARBA00023015"/>
    </source>
</evidence>
<evidence type="ECO:0000259" key="5">
    <source>
        <dbReference type="PROSITE" id="PS50931"/>
    </source>
</evidence>
<keyword evidence="3" id="KW-0238">DNA-binding</keyword>
<organism evidence="6 7">
    <name type="scientific">Castellaniella hirudinis</name>
    <dbReference type="NCBI Taxonomy" id="1144617"/>
    <lineage>
        <taxon>Bacteria</taxon>
        <taxon>Pseudomonadati</taxon>
        <taxon>Pseudomonadota</taxon>
        <taxon>Betaproteobacteria</taxon>
        <taxon>Burkholderiales</taxon>
        <taxon>Alcaligenaceae</taxon>
        <taxon>Castellaniella</taxon>
    </lineage>
</organism>
<gene>
    <name evidence="6" type="ORF">ACFO0J_01065</name>
</gene>